<protein>
    <submittedName>
        <fullName evidence="7">Winged helix-turn-helix domain-containing protein</fullName>
    </submittedName>
</protein>
<dbReference type="PANTHER" id="PTHR46577:SF1">
    <property type="entry name" value="HTH-TYPE TRANSCRIPTIONAL REGULATORY PROTEIN GABR"/>
    <property type="match status" value="1"/>
</dbReference>
<dbReference type="InterPro" id="IPR036388">
    <property type="entry name" value="WH-like_DNA-bd_sf"/>
</dbReference>
<name>A0ABS9U0E8_9MICC</name>
<dbReference type="Pfam" id="PF00392">
    <property type="entry name" value="GntR"/>
    <property type="match status" value="1"/>
</dbReference>
<dbReference type="PANTHER" id="PTHR46577">
    <property type="entry name" value="HTH-TYPE TRANSCRIPTIONAL REGULATORY PROTEIN GABR"/>
    <property type="match status" value="1"/>
</dbReference>
<organism evidence="7 8">
    <name type="scientific">Sinomonas terrae</name>
    <dbReference type="NCBI Taxonomy" id="2908838"/>
    <lineage>
        <taxon>Bacteria</taxon>
        <taxon>Bacillati</taxon>
        <taxon>Actinomycetota</taxon>
        <taxon>Actinomycetes</taxon>
        <taxon>Micrococcales</taxon>
        <taxon>Micrococcaceae</taxon>
        <taxon>Sinomonas</taxon>
    </lineage>
</organism>
<reference evidence="7 8" key="1">
    <citation type="submission" date="2022-03" db="EMBL/GenBank/DDBJ databases">
        <title>Sinomonas sp. isolated from a soil.</title>
        <authorList>
            <person name="Han J."/>
            <person name="Kim D.-U."/>
        </authorList>
    </citation>
    <scope>NUCLEOTIDE SEQUENCE [LARGE SCALE GENOMIC DNA]</scope>
    <source>
        <strain evidence="7 8">5-5</strain>
    </source>
</reference>
<dbReference type="InterPro" id="IPR051446">
    <property type="entry name" value="HTH_trans_reg/aminotransferase"/>
</dbReference>
<dbReference type="PROSITE" id="PS50949">
    <property type="entry name" value="HTH_GNTR"/>
    <property type="match status" value="1"/>
</dbReference>
<keyword evidence="1" id="KW-0663">Pyridoxal phosphate</keyword>
<dbReference type="InterPro" id="IPR036390">
    <property type="entry name" value="WH_DNA-bd_sf"/>
</dbReference>
<evidence type="ECO:0000256" key="3">
    <source>
        <dbReference type="ARBA" id="ARBA00023125"/>
    </source>
</evidence>
<keyword evidence="8" id="KW-1185">Reference proteome</keyword>
<evidence type="ECO:0000256" key="4">
    <source>
        <dbReference type="ARBA" id="ARBA00023163"/>
    </source>
</evidence>
<dbReference type="Gene3D" id="1.10.10.10">
    <property type="entry name" value="Winged helix-like DNA-binding domain superfamily/Winged helix DNA-binding domain"/>
    <property type="match status" value="1"/>
</dbReference>
<keyword evidence="2" id="KW-0805">Transcription regulation</keyword>
<feature type="region of interest" description="Disordered" evidence="5">
    <location>
        <begin position="1"/>
        <end position="30"/>
    </location>
</feature>
<evidence type="ECO:0000256" key="2">
    <source>
        <dbReference type="ARBA" id="ARBA00023015"/>
    </source>
</evidence>
<evidence type="ECO:0000259" key="6">
    <source>
        <dbReference type="PROSITE" id="PS50949"/>
    </source>
</evidence>
<accession>A0ABS9U0E8</accession>
<sequence length="103" mass="11208">MSALAGSDSPAWSSEGDRAGAAPSFSQLLPIQRNGPEPLYYQLAQSLGQAVESGTIPHGTKLLADNEMAHELHLSIATVRRAWGYLERMGLLSRTRKRGTFVR</sequence>
<evidence type="ECO:0000313" key="8">
    <source>
        <dbReference type="Proteomes" id="UP001202922"/>
    </source>
</evidence>
<evidence type="ECO:0000256" key="1">
    <source>
        <dbReference type="ARBA" id="ARBA00022898"/>
    </source>
</evidence>
<dbReference type="InterPro" id="IPR000524">
    <property type="entry name" value="Tscrpt_reg_HTH_GntR"/>
</dbReference>
<dbReference type="EMBL" id="JAKZBV010000001">
    <property type="protein sequence ID" value="MCH6470081.1"/>
    <property type="molecule type" value="Genomic_DNA"/>
</dbReference>
<keyword evidence="3" id="KW-0238">DNA-binding</keyword>
<evidence type="ECO:0000256" key="5">
    <source>
        <dbReference type="SAM" id="MobiDB-lite"/>
    </source>
</evidence>
<comment type="caution">
    <text evidence="7">The sequence shown here is derived from an EMBL/GenBank/DDBJ whole genome shotgun (WGS) entry which is preliminary data.</text>
</comment>
<proteinExistence type="predicted"/>
<evidence type="ECO:0000313" key="7">
    <source>
        <dbReference type="EMBL" id="MCH6470081.1"/>
    </source>
</evidence>
<feature type="domain" description="HTH gntR-type" evidence="6">
    <location>
        <begin position="37"/>
        <end position="103"/>
    </location>
</feature>
<dbReference type="RefSeq" id="WP_241053584.1">
    <property type="nucleotide sequence ID" value="NZ_JAKZBV010000001.1"/>
</dbReference>
<dbReference type="SMART" id="SM00345">
    <property type="entry name" value="HTH_GNTR"/>
    <property type="match status" value="1"/>
</dbReference>
<gene>
    <name evidence="7" type="ORF">L0M17_08845</name>
</gene>
<dbReference type="SUPFAM" id="SSF46785">
    <property type="entry name" value="Winged helix' DNA-binding domain"/>
    <property type="match status" value="1"/>
</dbReference>
<dbReference type="CDD" id="cd07377">
    <property type="entry name" value="WHTH_GntR"/>
    <property type="match status" value="1"/>
</dbReference>
<keyword evidence="4" id="KW-0804">Transcription</keyword>
<dbReference type="Proteomes" id="UP001202922">
    <property type="component" value="Unassembled WGS sequence"/>
</dbReference>